<feature type="signal peptide" evidence="2">
    <location>
        <begin position="1"/>
        <end position="22"/>
    </location>
</feature>
<feature type="domain" description="Glycosyl hydrolase-like 10" evidence="3">
    <location>
        <begin position="52"/>
        <end position="354"/>
    </location>
</feature>
<dbReference type="InterPro" id="IPR052177">
    <property type="entry name" value="Divisome_Glycosyl_Hydrolase"/>
</dbReference>
<evidence type="ECO:0000256" key="1">
    <source>
        <dbReference type="ARBA" id="ARBA00022729"/>
    </source>
</evidence>
<keyword evidence="5" id="KW-1185">Reference proteome</keyword>
<dbReference type="EMBL" id="JBBVGT010000002">
    <property type="protein sequence ID" value="MFB5945328.1"/>
    <property type="molecule type" value="Genomic_DNA"/>
</dbReference>
<organism evidence="4 5">
    <name type="scientific">Albibacterium profundi</name>
    <dbReference type="NCBI Taxonomy" id="3134906"/>
    <lineage>
        <taxon>Bacteria</taxon>
        <taxon>Pseudomonadati</taxon>
        <taxon>Bacteroidota</taxon>
        <taxon>Sphingobacteriia</taxon>
        <taxon>Sphingobacteriales</taxon>
        <taxon>Sphingobacteriaceae</taxon>
        <taxon>Albibacterium</taxon>
    </lineage>
</organism>
<dbReference type="SUPFAM" id="SSF51445">
    <property type="entry name" value="(Trans)glycosidases"/>
    <property type="match status" value="1"/>
</dbReference>
<evidence type="ECO:0000313" key="4">
    <source>
        <dbReference type="EMBL" id="MFB5945328.1"/>
    </source>
</evidence>
<evidence type="ECO:0000259" key="3">
    <source>
        <dbReference type="Pfam" id="PF02638"/>
    </source>
</evidence>
<gene>
    <name evidence="4" type="ORF">WKR92_05760</name>
</gene>
<accession>A0ABV5CCP0</accession>
<proteinExistence type="predicted"/>
<sequence>MKFPLLLSRYLAVAIFITSLWACSSSQVLVGSGDKKSIDRDLQTGPVDVPREFRAAWVATVANINWPSKPGLSVEQQQKEAIALLDSLEKLNFNAVVFQVRPQADALYASELEPWSYYLTGEQGKAPDPFYDPLEFWIREAHARGMELHAWLNPYRAHHTSSGKEPGATSIIHKIPESVVRLEQGYWWFDPSLESTQAHSLAVVKDIVTRYDVDGIHFDDYFYPYESYNGGKDFPDDASWERYQQSGGKLSRADWRRKSVNEFIQKVYAGIKEVKEDVKFGLSPFGIWRPGYPSSIAGMDQYNTLYADAKLWLNEGWVDYFSPQLYWPINRIPQSFPVLLNWWQEQNTHQRHLWPGINVSAGGRGEDGADEVENQIMITRGILSESPGVVHWSVSPVLRNDSLKARLLKGVYRQQALVPVTDWLSAPSLKKPDVEIGKSADYVDVRWGAPMKGQSFQTIVYYRYGSAWSYQIMGEKFTSVRLNLRKGGSDLNAVQVAYVDKNGRIGDLTEVDL</sequence>
<evidence type="ECO:0000313" key="5">
    <source>
        <dbReference type="Proteomes" id="UP001580928"/>
    </source>
</evidence>
<dbReference type="InterPro" id="IPR003790">
    <property type="entry name" value="GHL10"/>
</dbReference>
<dbReference type="Proteomes" id="UP001580928">
    <property type="component" value="Unassembled WGS sequence"/>
</dbReference>
<protein>
    <submittedName>
        <fullName evidence="4">Family 10 glycosylhydrolase</fullName>
    </submittedName>
</protein>
<dbReference type="InterPro" id="IPR017853">
    <property type="entry name" value="GH"/>
</dbReference>
<dbReference type="PANTHER" id="PTHR43405">
    <property type="entry name" value="GLYCOSYL HYDROLASE DIGH"/>
    <property type="match status" value="1"/>
</dbReference>
<reference evidence="4 5" key="1">
    <citation type="submission" date="2024-04" db="EMBL/GenBank/DDBJ databases">
        <title>Albibacterium profundi sp. nov., isolated from sediment of the Challenger Deep of Mariana Trench.</title>
        <authorList>
            <person name="Wang Y."/>
        </authorList>
    </citation>
    <scope>NUCLEOTIDE SEQUENCE [LARGE SCALE GENOMIC DNA]</scope>
    <source>
        <strain evidence="4 5">RHL897</strain>
    </source>
</reference>
<evidence type="ECO:0000256" key="2">
    <source>
        <dbReference type="SAM" id="SignalP"/>
    </source>
</evidence>
<feature type="chain" id="PRO_5047498630" evidence="2">
    <location>
        <begin position="23"/>
        <end position="513"/>
    </location>
</feature>
<dbReference type="RefSeq" id="WP_375556869.1">
    <property type="nucleotide sequence ID" value="NZ_JBBVGT010000002.1"/>
</dbReference>
<dbReference type="Pfam" id="PF02638">
    <property type="entry name" value="GHL10"/>
    <property type="match status" value="1"/>
</dbReference>
<keyword evidence="1 2" id="KW-0732">Signal</keyword>
<dbReference type="Gene3D" id="3.20.20.80">
    <property type="entry name" value="Glycosidases"/>
    <property type="match status" value="1"/>
</dbReference>
<dbReference type="PANTHER" id="PTHR43405:SF1">
    <property type="entry name" value="GLYCOSYL HYDROLASE DIGH"/>
    <property type="match status" value="1"/>
</dbReference>
<name>A0ABV5CCP0_9SPHI</name>
<comment type="caution">
    <text evidence="4">The sequence shown here is derived from an EMBL/GenBank/DDBJ whole genome shotgun (WGS) entry which is preliminary data.</text>
</comment>